<name>A0A481YU35_9VIRU</name>
<proteinExistence type="predicted"/>
<evidence type="ECO:0000256" key="1">
    <source>
        <dbReference type="SAM" id="MobiDB-lite"/>
    </source>
</evidence>
<protein>
    <submittedName>
        <fullName evidence="2">Uncharacterized protein</fullName>
    </submittedName>
</protein>
<dbReference type="EMBL" id="MK500328">
    <property type="protein sequence ID" value="QBK86034.1"/>
    <property type="molecule type" value="Genomic_DNA"/>
</dbReference>
<reference evidence="2" key="1">
    <citation type="journal article" date="2019" name="MBio">
        <title>Virus Genomes from Deep Sea Sediments Expand the Ocean Megavirome and Support Independent Origins of Viral Gigantism.</title>
        <authorList>
            <person name="Backstrom D."/>
            <person name="Yutin N."/>
            <person name="Jorgensen S.L."/>
            <person name="Dharamshi J."/>
            <person name="Homa F."/>
            <person name="Zaremba-Niedwiedzka K."/>
            <person name="Spang A."/>
            <person name="Wolf Y.I."/>
            <person name="Koonin E.V."/>
            <person name="Ettema T.J."/>
        </authorList>
    </citation>
    <scope>NUCLEOTIDE SEQUENCE</scope>
</reference>
<feature type="compositionally biased region" description="Basic and acidic residues" evidence="1">
    <location>
        <begin position="191"/>
        <end position="204"/>
    </location>
</feature>
<gene>
    <name evidence="2" type="ORF">LCMAC101_06290</name>
</gene>
<sequence length="248" mass="27746">MDPEKKSQFQARSNISSRSIKLTHSDPIKRLREFCRAGKYYHQIKWDKYANGFMFECEVTYNLGRHNKRRVLVKEVRWVETTDLTEGQRVISAILLDNLGLGVSDDGDEENDEEIPTQEFAKASMKAVTGVLNQVSQQIDNEDGDIKDPLLSMAGGLIKHMTTMMSQETDQETSQKTKSESWADQSIGDGQETKSESGAGRETKPSASWADMMCNDISCLSPPARPPDCCQGNTLDKSWAAITSDPKQ</sequence>
<accession>A0A481YU35</accession>
<evidence type="ECO:0000313" key="2">
    <source>
        <dbReference type="EMBL" id="QBK86034.1"/>
    </source>
</evidence>
<feature type="region of interest" description="Disordered" evidence="1">
    <location>
        <begin position="165"/>
        <end position="207"/>
    </location>
</feature>
<organism evidence="2">
    <name type="scientific">Marseillevirus LCMAC101</name>
    <dbReference type="NCBI Taxonomy" id="2506602"/>
    <lineage>
        <taxon>Viruses</taxon>
        <taxon>Varidnaviria</taxon>
        <taxon>Bamfordvirae</taxon>
        <taxon>Nucleocytoviricota</taxon>
        <taxon>Megaviricetes</taxon>
        <taxon>Pimascovirales</taxon>
        <taxon>Pimascovirales incertae sedis</taxon>
        <taxon>Marseilleviridae</taxon>
    </lineage>
</organism>